<keyword evidence="1" id="KW-0472">Membrane</keyword>
<protein>
    <recommendedName>
        <fullName evidence="4">Phage holin family protein</fullName>
    </recommendedName>
</protein>
<dbReference type="Proteomes" id="UP000326554">
    <property type="component" value="Unassembled WGS sequence"/>
</dbReference>
<dbReference type="RefSeq" id="WP_150445233.1">
    <property type="nucleotide sequence ID" value="NZ_VYQE01000003.1"/>
</dbReference>
<dbReference type="AlphaFoldDB" id="A0A5J5GIT7"/>
<keyword evidence="3" id="KW-1185">Reference proteome</keyword>
<evidence type="ECO:0000313" key="2">
    <source>
        <dbReference type="EMBL" id="KAA9007950.1"/>
    </source>
</evidence>
<proteinExistence type="predicted"/>
<comment type="caution">
    <text evidence="2">The sequence shown here is derived from an EMBL/GenBank/DDBJ whole genome shotgun (WGS) entry which is preliminary data.</text>
</comment>
<name>A0A5J5GIT7_9RHOB</name>
<evidence type="ECO:0000256" key="1">
    <source>
        <dbReference type="SAM" id="Phobius"/>
    </source>
</evidence>
<dbReference type="EMBL" id="VYQE01000003">
    <property type="protein sequence ID" value="KAA9007950.1"/>
    <property type="molecule type" value="Genomic_DNA"/>
</dbReference>
<sequence>MIFLEMIQARIALAVRRAVWGGVGAFMILIGLGFLGAAGFIALAAATDALTAALIIGGGFFGIGLLILGIASLRRHRIPARGTTKAAATAAPPGSMSSAMLPAAVQAFIVGLSAGIASGRGRRR</sequence>
<feature type="transmembrane region" description="Helical" evidence="1">
    <location>
        <begin position="49"/>
        <end position="71"/>
    </location>
</feature>
<feature type="transmembrane region" description="Helical" evidence="1">
    <location>
        <begin position="20"/>
        <end position="43"/>
    </location>
</feature>
<reference evidence="2 3" key="1">
    <citation type="submission" date="2019-09" db="EMBL/GenBank/DDBJ databases">
        <authorList>
            <person name="Park J.-S."/>
            <person name="Choi H.-J."/>
        </authorList>
    </citation>
    <scope>NUCLEOTIDE SEQUENCE [LARGE SCALE GENOMIC DNA]</scope>
    <source>
        <strain evidence="2 3">176SS1-4</strain>
    </source>
</reference>
<keyword evidence="1" id="KW-0812">Transmembrane</keyword>
<organism evidence="2 3">
    <name type="scientific">Histidinibacterium aquaticum</name>
    <dbReference type="NCBI Taxonomy" id="2613962"/>
    <lineage>
        <taxon>Bacteria</taxon>
        <taxon>Pseudomonadati</taxon>
        <taxon>Pseudomonadota</taxon>
        <taxon>Alphaproteobacteria</taxon>
        <taxon>Rhodobacterales</taxon>
        <taxon>Paracoccaceae</taxon>
        <taxon>Histidinibacterium</taxon>
    </lineage>
</organism>
<gene>
    <name evidence="2" type="ORF">F3S47_10560</name>
</gene>
<evidence type="ECO:0000313" key="3">
    <source>
        <dbReference type="Proteomes" id="UP000326554"/>
    </source>
</evidence>
<keyword evidence="1" id="KW-1133">Transmembrane helix</keyword>
<evidence type="ECO:0008006" key="4">
    <source>
        <dbReference type="Google" id="ProtNLM"/>
    </source>
</evidence>
<accession>A0A5J5GIT7</accession>